<dbReference type="Proteomes" id="UP000297245">
    <property type="component" value="Unassembled WGS sequence"/>
</dbReference>
<feature type="transmembrane region" description="Helical" evidence="1">
    <location>
        <begin position="164"/>
        <end position="183"/>
    </location>
</feature>
<keyword evidence="1" id="KW-0812">Transmembrane</keyword>
<evidence type="ECO:0000313" key="2">
    <source>
        <dbReference type="EMBL" id="THU90659.1"/>
    </source>
</evidence>
<feature type="transmembrane region" description="Helical" evidence="1">
    <location>
        <begin position="90"/>
        <end position="112"/>
    </location>
</feature>
<name>A0A4S8LMY2_DENBC</name>
<dbReference type="EMBL" id="ML179328">
    <property type="protein sequence ID" value="THU90659.1"/>
    <property type="molecule type" value="Genomic_DNA"/>
</dbReference>
<dbReference type="AlphaFoldDB" id="A0A4S8LMY2"/>
<keyword evidence="1" id="KW-0472">Membrane</keyword>
<feature type="transmembrane region" description="Helical" evidence="1">
    <location>
        <begin position="50"/>
        <end position="70"/>
    </location>
</feature>
<reference evidence="2 3" key="1">
    <citation type="journal article" date="2019" name="Nat. Ecol. Evol.">
        <title>Megaphylogeny resolves global patterns of mushroom evolution.</title>
        <authorList>
            <person name="Varga T."/>
            <person name="Krizsan K."/>
            <person name="Foldi C."/>
            <person name="Dima B."/>
            <person name="Sanchez-Garcia M."/>
            <person name="Sanchez-Ramirez S."/>
            <person name="Szollosi G.J."/>
            <person name="Szarkandi J.G."/>
            <person name="Papp V."/>
            <person name="Albert L."/>
            <person name="Andreopoulos W."/>
            <person name="Angelini C."/>
            <person name="Antonin V."/>
            <person name="Barry K.W."/>
            <person name="Bougher N.L."/>
            <person name="Buchanan P."/>
            <person name="Buyck B."/>
            <person name="Bense V."/>
            <person name="Catcheside P."/>
            <person name="Chovatia M."/>
            <person name="Cooper J."/>
            <person name="Damon W."/>
            <person name="Desjardin D."/>
            <person name="Finy P."/>
            <person name="Geml J."/>
            <person name="Haridas S."/>
            <person name="Hughes K."/>
            <person name="Justo A."/>
            <person name="Karasinski D."/>
            <person name="Kautmanova I."/>
            <person name="Kiss B."/>
            <person name="Kocsube S."/>
            <person name="Kotiranta H."/>
            <person name="LaButti K.M."/>
            <person name="Lechner B.E."/>
            <person name="Liimatainen K."/>
            <person name="Lipzen A."/>
            <person name="Lukacs Z."/>
            <person name="Mihaltcheva S."/>
            <person name="Morgado L.N."/>
            <person name="Niskanen T."/>
            <person name="Noordeloos M.E."/>
            <person name="Ohm R.A."/>
            <person name="Ortiz-Santana B."/>
            <person name="Ovrebo C."/>
            <person name="Racz N."/>
            <person name="Riley R."/>
            <person name="Savchenko A."/>
            <person name="Shiryaev A."/>
            <person name="Soop K."/>
            <person name="Spirin V."/>
            <person name="Szebenyi C."/>
            <person name="Tomsovsky M."/>
            <person name="Tulloss R.E."/>
            <person name="Uehling J."/>
            <person name="Grigoriev I.V."/>
            <person name="Vagvolgyi C."/>
            <person name="Papp T."/>
            <person name="Martin F.M."/>
            <person name="Miettinen O."/>
            <person name="Hibbett D.S."/>
            <person name="Nagy L.G."/>
        </authorList>
    </citation>
    <scope>NUCLEOTIDE SEQUENCE [LARGE SCALE GENOMIC DNA]</scope>
    <source>
        <strain evidence="2 3">CBS 962.96</strain>
    </source>
</reference>
<protein>
    <submittedName>
        <fullName evidence="2">Uncharacterized protein</fullName>
    </submittedName>
</protein>
<dbReference type="OrthoDB" id="2921165at2759"/>
<proteinExistence type="predicted"/>
<evidence type="ECO:0000313" key="3">
    <source>
        <dbReference type="Proteomes" id="UP000297245"/>
    </source>
</evidence>
<organism evidence="2 3">
    <name type="scientific">Dendrothele bispora (strain CBS 962.96)</name>
    <dbReference type="NCBI Taxonomy" id="1314807"/>
    <lineage>
        <taxon>Eukaryota</taxon>
        <taxon>Fungi</taxon>
        <taxon>Dikarya</taxon>
        <taxon>Basidiomycota</taxon>
        <taxon>Agaricomycotina</taxon>
        <taxon>Agaricomycetes</taxon>
        <taxon>Agaricomycetidae</taxon>
        <taxon>Agaricales</taxon>
        <taxon>Agaricales incertae sedis</taxon>
        <taxon>Dendrothele</taxon>
    </lineage>
</organism>
<keyword evidence="1" id="KW-1133">Transmembrane helix</keyword>
<gene>
    <name evidence="2" type="ORF">K435DRAFT_968568</name>
</gene>
<keyword evidence="3" id="KW-1185">Reference proteome</keyword>
<evidence type="ECO:0000256" key="1">
    <source>
        <dbReference type="SAM" id="Phobius"/>
    </source>
</evidence>
<sequence length="698" mass="76317">MVVIDTTTDDGSSTQVGSQTRLRKYWQPMLRAPKAKPHTISSFLSRNGSVLVLALMASGMFSWTAFYAYTYTNHPRELPVREAEGSGQSVIVLQVSTSVTALLLGELVHACFERVRWEQASSTKGILGGSLMGLSRGTSTAGVLYLLVHPATRWSTRLWCFNRLLVYVMIFVITFILLLDLSFPTISLVAVDWDPSLVVTTGLGDFNDSVLQQDILGFPGFLGNPSSTLAVPPSLARCNDVGTADTSLDQCESHLLFTGLSNIQSWSQKQVSLIKTPAFQEGSSIASGFMPWIETPLAVSFYEHAFNHSFIDGVECNSFTTPILSSTMDDEDQGEDDEDFWPAPSWDYGADQVGVKMCVSTLNSSVSSGTTVVMEVGVCIGAECFGAENFGHGKRMPPPGLGVMMFHGPEDAPEPLSLSMTITKWYATPVYSTQNGTVLSADLPVYTIKGTNSNSVLQDLEIDPTSLLSALSEPIPVSIQPDSLRNYLQKPFIDAEHYGNRTVRYTLPNVLLNQIVGSFTTGDSSDAYTLMKDFLAYSFREASIPSSGSTPNISPSLWSWQQSRMQISLPAWYSFVALSAAVILSCFVIIVWTSIADRASSTTLYPEVDFGAGFMASHGHERDHGYNTTVASTSNTSTTAYDGLPGYEDVTDRRNWSDDDFMTHTQEQIDLVSKLRKVDSGRVVHRMARATFKVADPS</sequence>
<feature type="transmembrane region" description="Helical" evidence="1">
    <location>
        <begin position="571"/>
        <end position="592"/>
    </location>
</feature>
<accession>A0A4S8LMY2</accession>